<dbReference type="GO" id="GO:0009295">
    <property type="term" value="C:nucleoid"/>
    <property type="evidence" value="ECO:0007669"/>
    <property type="project" value="TreeGrafter"/>
</dbReference>
<dbReference type="SUPFAM" id="SSF50249">
    <property type="entry name" value="Nucleic acid-binding proteins"/>
    <property type="match status" value="1"/>
</dbReference>
<evidence type="ECO:0000313" key="5">
    <source>
        <dbReference type="Proteomes" id="UP000070646"/>
    </source>
</evidence>
<dbReference type="InterPro" id="IPR012340">
    <property type="entry name" value="NA-bd_OB-fold"/>
</dbReference>
<organism evidence="4 5">
    <name type="scientific">Clostridium perfringens</name>
    <dbReference type="NCBI Taxonomy" id="1502"/>
    <lineage>
        <taxon>Bacteria</taxon>
        <taxon>Bacillati</taxon>
        <taxon>Bacillota</taxon>
        <taxon>Clostridia</taxon>
        <taxon>Eubacteriales</taxon>
        <taxon>Clostridiaceae</taxon>
        <taxon>Clostridium</taxon>
    </lineage>
</organism>
<evidence type="ECO:0000256" key="2">
    <source>
        <dbReference type="PIRNR" id="PIRNR002070"/>
    </source>
</evidence>
<dbReference type="EMBL" id="LRPU01000007">
    <property type="protein sequence ID" value="KXA14569.1"/>
    <property type="molecule type" value="Genomic_DNA"/>
</dbReference>
<dbReference type="InterPro" id="IPR000424">
    <property type="entry name" value="Primosome_PriB/ssb"/>
</dbReference>
<dbReference type="NCBIfam" id="TIGR00621">
    <property type="entry name" value="ssb"/>
    <property type="match status" value="1"/>
</dbReference>
<dbReference type="CDD" id="cd04496">
    <property type="entry name" value="SSB_OBF"/>
    <property type="match status" value="1"/>
</dbReference>
<dbReference type="PANTHER" id="PTHR10302">
    <property type="entry name" value="SINGLE-STRANDED DNA-BINDING PROTEIN"/>
    <property type="match status" value="1"/>
</dbReference>
<gene>
    <name evidence="4" type="ORF">HMPREF3222_00144</name>
</gene>
<protein>
    <recommendedName>
        <fullName evidence="2 3">Single-stranded DNA-binding protein</fullName>
    </recommendedName>
</protein>
<reference evidence="4 5" key="1">
    <citation type="submission" date="2016-01" db="EMBL/GenBank/DDBJ databases">
        <authorList>
            <person name="Oliw E.H."/>
        </authorList>
    </citation>
    <scope>NUCLEOTIDE SEQUENCE [LARGE SCALE GENOMIC DNA]</scope>
    <source>
        <strain evidence="4 5">MJR7757A</strain>
    </source>
</reference>
<evidence type="ECO:0000313" key="4">
    <source>
        <dbReference type="EMBL" id="KXA14569.1"/>
    </source>
</evidence>
<proteinExistence type="predicted"/>
<dbReference type="PIRSF" id="PIRSF002070">
    <property type="entry name" value="SSB"/>
    <property type="match status" value="1"/>
</dbReference>
<dbReference type="PATRIC" id="fig|1502.174.peg.146"/>
<name>A0A133NE63_CLOPF</name>
<dbReference type="PROSITE" id="PS50935">
    <property type="entry name" value="SSB"/>
    <property type="match status" value="1"/>
</dbReference>
<evidence type="ECO:0000256" key="3">
    <source>
        <dbReference type="RuleBase" id="RU000524"/>
    </source>
</evidence>
<dbReference type="Proteomes" id="UP000070646">
    <property type="component" value="Unassembled WGS sequence"/>
</dbReference>
<sequence>MKSMNKVDLIGRVATKIEVKESKNKKKYVRFRIAVNSFNGKEETTTFLSVITWSKSTVDFLEKFVKIGDLVSVSGEVVESRYESESGEVRYYTNINTSNINLLNKAKEKDIS</sequence>
<dbReference type="PANTHER" id="PTHR10302:SF0">
    <property type="entry name" value="SINGLE-STRANDED DNA-BINDING PROTEIN, MITOCHONDRIAL"/>
    <property type="match status" value="1"/>
</dbReference>
<dbReference type="InterPro" id="IPR011344">
    <property type="entry name" value="ssDNA-bd"/>
</dbReference>
<dbReference type="AlphaFoldDB" id="A0A133NE63"/>
<evidence type="ECO:0000256" key="1">
    <source>
        <dbReference type="ARBA" id="ARBA00023125"/>
    </source>
</evidence>
<dbReference type="GO" id="GO:0006260">
    <property type="term" value="P:DNA replication"/>
    <property type="evidence" value="ECO:0007669"/>
    <property type="project" value="InterPro"/>
</dbReference>
<accession>A0A133NE63</accession>
<comment type="caution">
    <text evidence="4">The sequence shown here is derived from an EMBL/GenBank/DDBJ whole genome shotgun (WGS) entry which is preliminary data.</text>
</comment>
<keyword evidence="1 2" id="KW-0238">DNA-binding</keyword>
<dbReference type="GO" id="GO:0003697">
    <property type="term" value="F:single-stranded DNA binding"/>
    <property type="evidence" value="ECO:0007669"/>
    <property type="project" value="InterPro"/>
</dbReference>
<dbReference type="Pfam" id="PF00436">
    <property type="entry name" value="SSB"/>
    <property type="match status" value="1"/>
</dbReference>
<dbReference type="Gene3D" id="2.40.50.140">
    <property type="entry name" value="Nucleic acid-binding proteins"/>
    <property type="match status" value="1"/>
</dbReference>